<accession>A0A922I518</accession>
<feature type="compositionally biased region" description="Polar residues" evidence="1">
    <location>
        <begin position="35"/>
        <end position="49"/>
    </location>
</feature>
<gene>
    <name evidence="3" type="ORF">DERF_005123</name>
</gene>
<dbReference type="AlphaFoldDB" id="A0A922I518"/>
<keyword evidence="2" id="KW-0812">Transmembrane</keyword>
<reference evidence="3" key="1">
    <citation type="submission" date="2013-05" db="EMBL/GenBank/DDBJ databases">
        <authorList>
            <person name="Yim A.K.Y."/>
            <person name="Chan T.F."/>
            <person name="Ji K.M."/>
            <person name="Liu X.Y."/>
            <person name="Zhou J.W."/>
            <person name="Li R.Q."/>
            <person name="Yang K.Y."/>
            <person name="Li J."/>
            <person name="Li M."/>
            <person name="Law P.T.W."/>
            <person name="Wu Y.L."/>
            <person name="Cai Z.L."/>
            <person name="Qin H."/>
            <person name="Bao Y."/>
            <person name="Leung R.K.K."/>
            <person name="Ng P.K.S."/>
            <person name="Zou J."/>
            <person name="Zhong X.J."/>
            <person name="Ran P.X."/>
            <person name="Zhong N.S."/>
            <person name="Liu Z.G."/>
            <person name="Tsui S.K.W."/>
        </authorList>
    </citation>
    <scope>NUCLEOTIDE SEQUENCE</scope>
    <source>
        <strain evidence="3">Derf</strain>
        <tissue evidence="3">Whole organism</tissue>
    </source>
</reference>
<reference evidence="3" key="2">
    <citation type="journal article" date="2022" name="Res Sq">
        <title>Comparative Genomics Reveals Insights into the Divergent Evolution of Astigmatic Mites and Household Pest Adaptations.</title>
        <authorList>
            <person name="Xiong Q."/>
            <person name="Wan A.T.-Y."/>
            <person name="Liu X.-Y."/>
            <person name="Fung C.S.-H."/>
            <person name="Xiao X."/>
            <person name="Malainual N."/>
            <person name="Hou J."/>
            <person name="Wang L."/>
            <person name="Wang M."/>
            <person name="Yang K."/>
            <person name="Cui Y."/>
            <person name="Leung E."/>
            <person name="Nong W."/>
            <person name="Shin S.-K."/>
            <person name="Au S."/>
            <person name="Jeong K.Y."/>
            <person name="Chew F.T."/>
            <person name="Hui J."/>
            <person name="Leung T.F."/>
            <person name="Tungtrongchitr A."/>
            <person name="Zhong N."/>
            <person name="Liu Z."/>
            <person name="Tsui S."/>
        </authorList>
    </citation>
    <scope>NUCLEOTIDE SEQUENCE</scope>
    <source>
        <strain evidence="3">Derf</strain>
        <tissue evidence="3">Whole organism</tissue>
    </source>
</reference>
<keyword evidence="4" id="KW-1185">Reference proteome</keyword>
<evidence type="ECO:0000256" key="1">
    <source>
        <dbReference type="SAM" id="MobiDB-lite"/>
    </source>
</evidence>
<proteinExistence type="predicted"/>
<name>A0A922I518_DERFA</name>
<evidence type="ECO:0000313" key="3">
    <source>
        <dbReference type="EMBL" id="KAH9521465.1"/>
    </source>
</evidence>
<protein>
    <submittedName>
        <fullName evidence="3">Uncharacterized protein</fullName>
    </submittedName>
</protein>
<evidence type="ECO:0000313" key="4">
    <source>
        <dbReference type="Proteomes" id="UP000790347"/>
    </source>
</evidence>
<feature type="transmembrane region" description="Helical" evidence="2">
    <location>
        <begin position="81"/>
        <end position="101"/>
    </location>
</feature>
<keyword evidence="2" id="KW-1133">Transmembrane helix</keyword>
<organism evidence="3 4">
    <name type="scientific">Dermatophagoides farinae</name>
    <name type="common">American house dust mite</name>
    <dbReference type="NCBI Taxonomy" id="6954"/>
    <lineage>
        <taxon>Eukaryota</taxon>
        <taxon>Metazoa</taxon>
        <taxon>Ecdysozoa</taxon>
        <taxon>Arthropoda</taxon>
        <taxon>Chelicerata</taxon>
        <taxon>Arachnida</taxon>
        <taxon>Acari</taxon>
        <taxon>Acariformes</taxon>
        <taxon>Sarcoptiformes</taxon>
        <taxon>Astigmata</taxon>
        <taxon>Psoroptidia</taxon>
        <taxon>Analgoidea</taxon>
        <taxon>Pyroglyphidae</taxon>
        <taxon>Dermatophagoidinae</taxon>
        <taxon>Dermatophagoides</taxon>
    </lineage>
</organism>
<dbReference type="EMBL" id="ASGP02000002">
    <property type="protein sequence ID" value="KAH9521465.1"/>
    <property type="molecule type" value="Genomic_DNA"/>
</dbReference>
<evidence type="ECO:0000256" key="2">
    <source>
        <dbReference type="SAM" id="Phobius"/>
    </source>
</evidence>
<feature type="region of interest" description="Disordered" evidence="1">
    <location>
        <begin position="23"/>
        <end position="49"/>
    </location>
</feature>
<keyword evidence="2" id="KW-0472">Membrane</keyword>
<dbReference type="Proteomes" id="UP000790347">
    <property type="component" value="Unassembled WGS sequence"/>
</dbReference>
<sequence length="109" mass="12955">MLFNQSIQQSFYHHYDFNGKFFHHQRQQQQQQRQNSMIKSNSGGNNDNNVKIATTKRIYPCYHCRTLTSSMFMLNHLWHPWRTLSFIIQTLILIAAGPIIIKSQAKMKK</sequence>
<comment type="caution">
    <text evidence="3">The sequence shown here is derived from an EMBL/GenBank/DDBJ whole genome shotgun (WGS) entry which is preliminary data.</text>
</comment>